<keyword evidence="1" id="KW-0472">Membrane</keyword>
<keyword evidence="1" id="KW-1133">Transmembrane helix</keyword>
<protein>
    <submittedName>
        <fullName evidence="2">Uncharacterized protein</fullName>
    </submittedName>
</protein>
<dbReference type="EMBL" id="JACCBN010000001">
    <property type="protein sequence ID" value="NYD37500.1"/>
    <property type="molecule type" value="Genomic_DNA"/>
</dbReference>
<gene>
    <name evidence="2" type="ORF">BJ983_003602</name>
</gene>
<comment type="caution">
    <text evidence="2">The sequence shown here is derived from an EMBL/GenBank/DDBJ whole genome shotgun (WGS) entry which is preliminary data.</text>
</comment>
<evidence type="ECO:0000313" key="3">
    <source>
        <dbReference type="Proteomes" id="UP000535890"/>
    </source>
</evidence>
<keyword evidence="3" id="KW-1185">Reference proteome</keyword>
<evidence type="ECO:0000313" key="2">
    <source>
        <dbReference type="EMBL" id="NYD37500.1"/>
    </source>
</evidence>
<keyword evidence="1" id="KW-0812">Transmembrane</keyword>
<organism evidence="2 3">
    <name type="scientific">Actinomycetospora corticicola</name>
    <dbReference type="NCBI Taxonomy" id="663602"/>
    <lineage>
        <taxon>Bacteria</taxon>
        <taxon>Bacillati</taxon>
        <taxon>Actinomycetota</taxon>
        <taxon>Actinomycetes</taxon>
        <taxon>Pseudonocardiales</taxon>
        <taxon>Pseudonocardiaceae</taxon>
        <taxon>Actinomycetospora</taxon>
    </lineage>
</organism>
<feature type="transmembrane region" description="Helical" evidence="1">
    <location>
        <begin position="7"/>
        <end position="27"/>
    </location>
</feature>
<sequence>MFDSKREAVAATTLWLGVIAALVYGLGLL</sequence>
<proteinExistence type="predicted"/>
<evidence type="ECO:0000256" key="1">
    <source>
        <dbReference type="SAM" id="Phobius"/>
    </source>
</evidence>
<reference evidence="2 3" key="1">
    <citation type="submission" date="2020-07" db="EMBL/GenBank/DDBJ databases">
        <title>Sequencing the genomes of 1000 actinobacteria strains.</title>
        <authorList>
            <person name="Klenk H.-P."/>
        </authorList>
    </citation>
    <scope>NUCLEOTIDE SEQUENCE [LARGE SCALE GENOMIC DNA]</scope>
    <source>
        <strain evidence="2 3">DSM 45772</strain>
    </source>
</reference>
<name>A0A7Y9DXX7_9PSEU</name>
<accession>A0A7Y9DXX7</accession>
<dbReference type="Proteomes" id="UP000535890">
    <property type="component" value="Unassembled WGS sequence"/>
</dbReference>
<dbReference type="AlphaFoldDB" id="A0A7Y9DXX7"/>